<dbReference type="PROSITE" id="PS00868">
    <property type="entry name" value="CYS_MET_METAB_PP"/>
    <property type="match status" value="1"/>
</dbReference>
<proteinExistence type="inferred from homology"/>
<evidence type="ECO:0000256" key="3">
    <source>
        <dbReference type="ARBA" id="ARBA00022679"/>
    </source>
</evidence>
<comment type="cofactor">
    <cofactor evidence="1">
        <name>pyridoxal 5'-phosphate</name>
        <dbReference type="ChEBI" id="CHEBI:597326"/>
    </cofactor>
</comment>
<evidence type="ECO:0000256" key="4">
    <source>
        <dbReference type="ARBA" id="ARBA00022898"/>
    </source>
</evidence>
<dbReference type="CDD" id="cd00614">
    <property type="entry name" value="CGS_like"/>
    <property type="match status" value="1"/>
</dbReference>
<evidence type="ECO:0000313" key="6">
    <source>
        <dbReference type="Proteomes" id="UP001208689"/>
    </source>
</evidence>
<sequence>MTNKKTDKKYNFETTAIHGGYFEVEPTSRSRTVPLYQTSSFTFRDDEHAANLFALNEPGNIYTRIGNPTNEVLEQRIAQLEGGIGALVTSSGQAAETLALLTLLKQGDEIVSSSEIYGGTYTLLNYTLANFGIKTIFVDPNSPENFLKAITSKTKAVYLESLSNPKLNVPDLEQIANIAHNHEIPLIVDNTIPSPYLCNPIKWGADIVLHSTTKYISGHGYAIGGVIVDSGNFDWSQSNHYSYFNDPDPSYHGLNFHKHFGNSAFIAKCRVQSLRDLGSAPSPFNSWLTLVGLETLALRMERTCENAEKIAKFLLSHPKVSWVNYPSLYSAEKLTHFNKYLPRGYSGLMGFGVKGGYESGKKLINNVSLISHLANIGDAKTLIIHPASTTHQQLTPEEQLNAGVSPDFLRLSVGIENIDDLIQDLNEALNSI</sequence>
<gene>
    <name evidence="5" type="ORF">NEF87_001976</name>
</gene>
<dbReference type="NCBIfam" id="TIGR01326">
    <property type="entry name" value="OAH_OAS_sulfhy"/>
    <property type="match status" value="1"/>
</dbReference>
<dbReference type="Pfam" id="PF01053">
    <property type="entry name" value="Cys_Met_Meta_PP"/>
    <property type="match status" value="1"/>
</dbReference>
<dbReference type="Proteomes" id="UP001208689">
    <property type="component" value="Chromosome"/>
</dbReference>
<keyword evidence="4" id="KW-0663">Pyridoxal phosphate</keyword>
<evidence type="ECO:0000256" key="1">
    <source>
        <dbReference type="ARBA" id="ARBA00001933"/>
    </source>
</evidence>
<protein>
    <submittedName>
        <fullName evidence="5">O-succinylhomoserine sulfhydrylase</fullName>
        <ecNumber evidence="5">2.5.1.-</ecNumber>
    </submittedName>
</protein>
<keyword evidence="6" id="KW-1185">Reference proteome</keyword>
<accession>A0ABY6HT07</accession>
<name>A0ABY6HT07_9ARCH</name>
<dbReference type="EC" id="2.5.1.-" evidence="5"/>
<dbReference type="PANTHER" id="PTHR43797:SF2">
    <property type="entry name" value="HOMOCYSTEINE_CYSTEINE SYNTHASE"/>
    <property type="match status" value="1"/>
</dbReference>
<dbReference type="EMBL" id="CP104013">
    <property type="protein sequence ID" value="UYP45691.1"/>
    <property type="molecule type" value="Genomic_DNA"/>
</dbReference>
<dbReference type="InterPro" id="IPR015421">
    <property type="entry name" value="PyrdxlP-dep_Trfase_major"/>
</dbReference>
<comment type="similarity">
    <text evidence="2">Belongs to the trans-sulfuration enzymes family.</text>
</comment>
<dbReference type="GO" id="GO:0016740">
    <property type="term" value="F:transferase activity"/>
    <property type="evidence" value="ECO:0007669"/>
    <property type="project" value="UniProtKB-KW"/>
</dbReference>
<evidence type="ECO:0000313" key="5">
    <source>
        <dbReference type="EMBL" id="UYP45691.1"/>
    </source>
</evidence>
<dbReference type="InterPro" id="IPR015422">
    <property type="entry name" value="PyrdxlP-dep_Trfase_small"/>
</dbReference>
<dbReference type="Gene3D" id="3.90.1150.10">
    <property type="entry name" value="Aspartate Aminotransferase, domain 1"/>
    <property type="match status" value="1"/>
</dbReference>
<dbReference type="InterPro" id="IPR000277">
    <property type="entry name" value="Cys/Met-Metab_PyrdxlP-dep_enz"/>
</dbReference>
<dbReference type="PIRSF" id="PIRSF001434">
    <property type="entry name" value="CGS"/>
    <property type="match status" value="1"/>
</dbReference>
<dbReference type="SUPFAM" id="SSF53383">
    <property type="entry name" value="PLP-dependent transferases"/>
    <property type="match status" value="1"/>
</dbReference>
<organism evidence="5 6">
    <name type="scientific">Candidatus Lokiarchaeum ossiferum</name>
    <dbReference type="NCBI Taxonomy" id="2951803"/>
    <lineage>
        <taxon>Archaea</taxon>
        <taxon>Promethearchaeati</taxon>
        <taxon>Promethearchaeota</taxon>
        <taxon>Promethearchaeia</taxon>
        <taxon>Promethearchaeales</taxon>
        <taxon>Promethearchaeaceae</taxon>
        <taxon>Candidatus Lokiarchaeum</taxon>
    </lineage>
</organism>
<dbReference type="InterPro" id="IPR015424">
    <property type="entry name" value="PyrdxlP-dep_Trfase"/>
</dbReference>
<dbReference type="Gene3D" id="3.40.640.10">
    <property type="entry name" value="Type I PLP-dependent aspartate aminotransferase-like (Major domain)"/>
    <property type="match status" value="1"/>
</dbReference>
<dbReference type="InterPro" id="IPR006235">
    <property type="entry name" value="OAc-hSer/O-AcSer_sulfhydrylase"/>
</dbReference>
<evidence type="ECO:0000256" key="2">
    <source>
        <dbReference type="ARBA" id="ARBA00009077"/>
    </source>
</evidence>
<dbReference type="PANTHER" id="PTHR43797">
    <property type="entry name" value="HOMOCYSTEINE/CYSTEINE SYNTHASE"/>
    <property type="match status" value="1"/>
</dbReference>
<reference evidence="5" key="1">
    <citation type="submission" date="2022-09" db="EMBL/GenBank/DDBJ databases">
        <title>Actin cytoskeleton and complex cell architecture in an #Asgard archaeon.</title>
        <authorList>
            <person name="Ponce Toledo R.I."/>
            <person name="Schleper C."/>
            <person name="Rodrigues Oliveira T."/>
            <person name="Wollweber F."/>
            <person name="Xu J."/>
            <person name="Rittmann S."/>
            <person name="Klingl A."/>
            <person name="Pilhofer M."/>
        </authorList>
    </citation>
    <scope>NUCLEOTIDE SEQUENCE</scope>
    <source>
        <strain evidence="5">B-35</strain>
    </source>
</reference>
<keyword evidence="3 5" id="KW-0808">Transferase</keyword>
<dbReference type="InterPro" id="IPR054542">
    <property type="entry name" value="Cys_met_metab_PP"/>
</dbReference>